<feature type="non-terminal residue" evidence="5">
    <location>
        <position position="1770"/>
    </location>
</feature>
<feature type="region of interest" description="Disordered" evidence="3">
    <location>
        <begin position="590"/>
        <end position="628"/>
    </location>
</feature>
<dbReference type="Proteomes" id="UP000727407">
    <property type="component" value="Unassembled WGS sequence"/>
</dbReference>
<dbReference type="SMART" id="SM00228">
    <property type="entry name" value="PDZ"/>
    <property type="match status" value="1"/>
</dbReference>
<dbReference type="PANTHER" id="PTHR23348">
    <property type="entry name" value="PERIAXIN/AHNAK"/>
    <property type="match status" value="1"/>
</dbReference>
<feature type="compositionally biased region" description="Basic residues" evidence="3">
    <location>
        <begin position="717"/>
        <end position="733"/>
    </location>
</feature>
<feature type="region of interest" description="Disordered" evidence="3">
    <location>
        <begin position="386"/>
        <end position="405"/>
    </location>
</feature>
<name>A0A8J4U704_CLAMG</name>
<evidence type="ECO:0000313" key="5">
    <source>
        <dbReference type="EMBL" id="KAF5900893.1"/>
    </source>
</evidence>
<comment type="subcellular location">
    <subcellularLocation>
        <location evidence="1">Nucleus</location>
    </subcellularLocation>
</comment>
<feature type="region of interest" description="Disordered" evidence="3">
    <location>
        <begin position="703"/>
        <end position="764"/>
    </location>
</feature>
<reference evidence="5" key="1">
    <citation type="submission" date="2020-07" db="EMBL/GenBank/DDBJ databases">
        <title>Clarias magur genome sequencing, assembly and annotation.</title>
        <authorList>
            <person name="Kushwaha B."/>
            <person name="Kumar R."/>
            <person name="Das P."/>
            <person name="Joshi C.G."/>
            <person name="Kumar D."/>
            <person name="Nagpure N.S."/>
            <person name="Pandey M."/>
            <person name="Agarwal S."/>
            <person name="Srivastava S."/>
            <person name="Singh M."/>
            <person name="Sahoo L."/>
            <person name="Jayasankar P."/>
            <person name="Meher P.K."/>
            <person name="Koringa P.G."/>
            <person name="Iquebal M.A."/>
            <person name="Das S.P."/>
            <person name="Bit A."/>
            <person name="Patnaik S."/>
            <person name="Patel N."/>
            <person name="Shah T.M."/>
            <person name="Hinsu A."/>
            <person name="Jena J.K."/>
        </authorList>
    </citation>
    <scope>NUCLEOTIDE SEQUENCE</scope>
    <source>
        <strain evidence="5">CIFAMagur01</strain>
        <tissue evidence="5">Testis</tissue>
    </source>
</reference>
<feature type="region of interest" description="Disordered" evidence="3">
    <location>
        <begin position="1384"/>
        <end position="1411"/>
    </location>
</feature>
<proteinExistence type="predicted"/>
<protein>
    <submittedName>
        <fullName evidence="5">Neuroblast differentiation-associated protein AHNAK-like</fullName>
    </submittedName>
</protein>
<dbReference type="GO" id="GO:0005634">
    <property type="term" value="C:nucleus"/>
    <property type="evidence" value="ECO:0007669"/>
    <property type="project" value="UniProtKB-SubCell"/>
</dbReference>
<feature type="compositionally biased region" description="Low complexity" evidence="3">
    <location>
        <begin position="605"/>
        <end position="614"/>
    </location>
</feature>
<accession>A0A8J4U704</accession>
<dbReference type="InterPro" id="IPR052082">
    <property type="entry name" value="Myelin_sheath_structural"/>
</dbReference>
<sequence>MDSQTDFMQDVQSGESEVIVKTVKEASVEGLVVTGGRKEGIFIKEVKLDSPASRELRVKEGDQILSATVYFDNVSYEDALQILEHAQPFKMEFCLRRKVEPSIPENAELIHPEEKDHGPPVMRSQRKMKKQQERISWPKFPSFGKGSRVQFNRSHSTSEAEEHRKLELSPPTSDNESPIKSPLKCPDGKDKKKKHKVEVKMKMRDHRSKSVEEHQTNENVNVQAEGILEEKVPEGHEKKIQDILQVLDGAGYEISTKTENEDPFQMERHEAHLISLGNTLKTTDISVALAEGGKRENSEMKVRVHEEGTPHIGVEKQAESFQGLYTISAPPAHDSDVLPEAVVEKFDNDLSTQGTGKDNSEKKVEFGHAELGMPILDICVGASKKSPRIGDEKQRRSGFQNESYGIRTRGPMADIATAKTHFVRTENGLQFISPDFSELMQVGKTELTDKEEIKTSTLPTERLILTDLDRISSSKFKLPKIENSGFVPDEEIKITEVEKITYLPKRDDIEIPGMENKEIKPSLQTPEIKLIKTEKMINMTKEREIQYHQIDEEFNVEDVKVAVSKFPCFKLPEGDITGVLVQREITIMEQKSEKSTPRGSPRKISTTSTDSCTSIPKSKVGEEKSPSTDIVNKETAFKVPKVELPSIDEQTSTALMKIDYTQLQITDYERFGDINFKLPKREDIEIPGMEAIKESKLQDTEIKTVSGADLDKAERPRTKKHSDKKSHDKKSKKPSQPENQSPSISTELQKRDPSKINTEETRIHEKHTFKIPKIGEVENIDAPVQEIKLLEDTVDKKDMPQKTETSKTKFKIPSITLPEFGTKVPRGAVDISAEDVQVKQVEIILPEDKFKLSDEPLISDLEDGQSVNVYGRAHDTETGQGTKFKLPKFEISFPEVKAPRIICTSKKDDDSSLSERESAEVPVVHPSKVELPEGKLDVSTDQTEINSEVTKVKIKRPGFSFPRFGIATSEHTIQEANVNLTNVDMSLPEGSIETQSPNAKIAISVKEGKQKDATKFKIPSIKFPNFGAKVTKAVAETSYVEPDVKGAQISLPDTEVKLPKETITIKDSDGEKEKISEFIYMDIQAETQRSKFKLPKFPEVKEPKIDISSDIDISMEKVNINSPDIEEQAGIHEVKVDLPFGMKIPKTAREIPDVDVEVKGPEISLPDAEIKLSAEPLSVDVKGPDANKQTKFVSMEMKDQDIQIKEQGTKFKLPHFGISLPEIKGPKIDVSSGKAEIDISGPKGKVEVHPPDVELQGVTAEVKADLPEVDSKDFEMKMKTPGFSFPKIGFDKSEVKAPEVDVSLPEGNLEIEKPTTDVTVSIEDAELKGRSKFGSPTKFKLPSLNFPKFGVKGPKASVEIPDVDVEVKGPEISLPDAEIKLSAEPLSVDAKSPDANKQTKSVSMEMKDQDIQIKDQGTKLKLPHFGISLPEIKGPKIDVSSSKAEIDISGPKGKVEVHPPDVELQGVTAEVKADLPEVDSKDFEIKMKPPGFSFPKIGFDESEVKALEADVSLPEGNLEIEKPTTDVTVSIEDAELKGRSKFGSPTKFKLPSLNFPKFGIKGPKASGEFPDVEADVKGPEIGLPDAEIKLSAEPLSVDVKGSDTNKQTKSVSMEIKDQDIQIKERGTKFKLPNFGISLPEIKGPKLDVSSGKAEIDISGPKGKVEVHPPDVEVQGVTAEVKADLPEMDSKDFEVKMKTPGFSFPKIGFDKSEVKAPEVDVSLPEGNLEIEKPTTDVTVSIENAELKGRSKFGSPTKFKLPSLNFPKFGVK</sequence>
<feature type="domain" description="PDZ" evidence="4">
    <location>
        <begin position="17"/>
        <end position="86"/>
    </location>
</feature>
<dbReference type="Gene3D" id="2.30.42.10">
    <property type="match status" value="1"/>
</dbReference>
<dbReference type="EMBL" id="QNUK01000124">
    <property type="protein sequence ID" value="KAF5900893.1"/>
    <property type="molecule type" value="Genomic_DNA"/>
</dbReference>
<dbReference type="InterPro" id="IPR001478">
    <property type="entry name" value="PDZ"/>
</dbReference>
<feature type="region of interest" description="Disordered" evidence="3">
    <location>
        <begin position="106"/>
        <end position="198"/>
    </location>
</feature>
<organism evidence="5 6">
    <name type="scientific">Clarias magur</name>
    <name type="common">Asian catfish</name>
    <name type="synonym">Macropteronotus magur</name>
    <dbReference type="NCBI Taxonomy" id="1594786"/>
    <lineage>
        <taxon>Eukaryota</taxon>
        <taxon>Metazoa</taxon>
        <taxon>Chordata</taxon>
        <taxon>Craniata</taxon>
        <taxon>Vertebrata</taxon>
        <taxon>Euteleostomi</taxon>
        <taxon>Actinopterygii</taxon>
        <taxon>Neopterygii</taxon>
        <taxon>Teleostei</taxon>
        <taxon>Ostariophysi</taxon>
        <taxon>Siluriformes</taxon>
        <taxon>Clariidae</taxon>
        <taxon>Clarias</taxon>
    </lineage>
</organism>
<dbReference type="PROSITE" id="PS50106">
    <property type="entry name" value="PDZ"/>
    <property type="match status" value="1"/>
</dbReference>
<feature type="compositionally biased region" description="Basic and acidic residues" evidence="3">
    <location>
        <begin position="748"/>
        <end position="764"/>
    </location>
</feature>
<dbReference type="OrthoDB" id="8058206at2759"/>
<dbReference type="SUPFAM" id="SSF50156">
    <property type="entry name" value="PDZ domain-like"/>
    <property type="match status" value="1"/>
</dbReference>
<dbReference type="GO" id="GO:0005737">
    <property type="term" value="C:cytoplasm"/>
    <property type="evidence" value="ECO:0007669"/>
    <property type="project" value="TreeGrafter"/>
</dbReference>
<keyword evidence="6" id="KW-1185">Reference proteome</keyword>
<evidence type="ECO:0000256" key="2">
    <source>
        <dbReference type="ARBA" id="ARBA00023242"/>
    </source>
</evidence>
<comment type="caution">
    <text evidence="5">The sequence shown here is derived from an EMBL/GenBank/DDBJ whole genome shotgun (WGS) entry which is preliminary data.</text>
</comment>
<feature type="compositionally biased region" description="Basic and acidic residues" evidence="3">
    <location>
        <begin position="156"/>
        <end position="167"/>
    </location>
</feature>
<keyword evidence="2" id="KW-0539">Nucleus</keyword>
<feature type="compositionally biased region" description="Polar residues" evidence="3">
    <location>
        <begin position="734"/>
        <end position="747"/>
    </location>
</feature>
<feature type="compositionally biased region" description="Basic and acidic residues" evidence="3">
    <location>
        <begin position="619"/>
        <end position="628"/>
    </location>
</feature>
<gene>
    <name evidence="5" type="ORF">DAT39_009366</name>
</gene>
<feature type="compositionally biased region" description="Basic and acidic residues" evidence="3">
    <location>
        <begin position="108"/>
        <end position="118"/>
    </location>
</feature>
<dbReference type="PANTHER" id="PTHR23348:SF16">
    <property type="entry name" value="LEUCINE RICH REPEAT FAMILY PROTEIN"/>
    <property type="match status" value="1"/>
</dbReference>
<evidence type="ECO:0000313" key="6">
    <source>
        <dbReference type="Proteomes" id="UP000727407"/>
    </source>
</evidence>
<dbReference type="GO" id="GO:0043484">
    <property type="term" value="P:regulation of RNA splicing"/>
    <property type="evidence" value="ECO:0007669"/>
    <property type="project" value="TreeGrafter"/>
</dbReference>
<evidence type="ECO:0000259" key="4">
    <source>
        <dbReference type="PROSITE" id="PS50106"/>
    </source>
</evidence>
<dbReference type="InterPro" id="IPR036034">
    <property type="entry name" value="PDZ_sf"/>
</dbReference>
<evidence type="ECO:0000256" key="3">
    <source>
        <dbReference type="SAM" id="MobiDB-lite"/>
    </source>
</evidence>
<evidence type="ECO:0000256" key="1">
    <source>
        <dbReference type="ARBA" id="ARBA00004123"/>
    </source>
</evidence>